<dbReference type="AlphaFoldDB" id="A0A5N5ED61"/>
<sequence length="149" mass="16975">MFTPSAAAAARAGRQVVQALQRWGYRLKDDQPQRVVELLFRSAAEDGGRRISLHLADDEERNQVMVLALSHRQDMQLGDDDQVLRDTEHMRCVAALGVRDVGVETTLDGRRWWAGLDLPRPQRARQVDERQPHALTRAPRKLERPPNPV</sequence>
<feature type="region of interest" description="Disordered" evidence="1">
    <location>
        <begin position="123"/>
        <end position="149"/>
    </location>
</feature>
<keyword evidence="3" id="KW-1185">Reference proteome</keyword>
<evidence type="ECO:0000256" key="1">
    <source>
        <dbReference type="SAM" id="MobiDB-lite"/>
    </source>
</evidence>
<name>A0A5N5ED61_9ACTN</name>
<gene>
    <name evidence="2" type="ORF">F5983_37710</name>
</gene>
<proteinExistence type="predicted"/>
<accession>A0A5N5ED61</accession>
<protein>
    <recommendedName>
        <fullName evidence="4">Regulatory protein</fullName>
    </recommendedName>
</protein>
<feature type="compositionally biased region" description="Basic and acidic residues" evidence="1">
    <location>
        <begin position="140"/>
        <end position="149"/>
    </location>
</feature>
<evidence type="ECO:0000313" key="2">
    <source>
        <dbReference type="EMBL" id="KAB2587491.1"/>
    </source>
</evidence>
<dbReference type="Proteomes" id="UP000326907">
    <property type="component" value="Unassembled WGS sequence"/>
</dbReference>
<organism evidence="2 3">
    <name type="scientific">Streptomyces arboris</name>
    <dbReference type="NCBI Taxonomy" id="2600619"/>
    <lineage>
        <taxon>Bacteria</taxon>
        <taxon>Bacillati</taxon>
        <taxon>Actinomycetota</taxon>
        <taxon>Actinomycetes</taxon>
        <taxon>Kitasatosporales</taxon>
        <taxon>Streptomycetaceae</taxon>
        <taxon>Streptomyces</taxon>
    </lineage>
</organism>
<comment type="caution">
    <text evidence="2">The sequence shown here is derived from an EMBL/GenBank/DDBJ whole genome shotgun (WGS) entry which is preliminary data.</text>
</comment>
<dbReference type="EMBL" id="VYUA01000105">
    <property type="protein sequence ID" value="KAB2587491.1"/>
    <property type="molecule type" value="Genomic_DNA"/>
</dbReference>
<evidence type="ECO:0008006" key="4">
    <source>
        <dbReference type="Google" id="ProtNLM"/>
    </source>
</evidence>
<evidence type="ECO:0000313" key="3">
    <source>
        <dbReference type="Proteomes" id="UP000326907"/>
    </source>
</evidence>
<reference evidence="2 3" key="1">
    <citation type="submission" date="2019-09" db="EMBL/GenBank/DDBJ databases">
        <authorList>
            <person name="Liu P."/>
        </authorList>
    </citation>
    <scope>NUCLEOTIDE SEQUENCE [LARGE SCALE GENOMIC DNA]</scope>
    <source>
        <strain evidence="2 3">TRM68085</strain>
    </source>
</reference>